<dbReference type="CDD" id="cd09917">
    <property type="entry name" value="F-box_SF"/>
    <property type="match status" value="1"/>
</dbReference>
<gene>
    <name evidence="1" type="ORF">Lbru_0113</name>
</gene>
<proteinExistence type="predicted"/>
<dbReference type="EMBL" id="LNXV01000003">
    <property type="protein sequence ID" value="KTC86884.1"/>
    <property type="molecule type" value="Genomic_DNA"/>
</dbReference>
<keyword evidence="1" id="KW-0418">Kinase</keyword>
<dbReference type="SUPFAM" id="SSF56112">
    <property type="entry name" value="Protein kinase-like (PK-like)"/>
    <property type="match status" value="1"/>
</dbReference>
<dbReference type="Pfam" id="PF01633">
    <property type="entry name" value="Choline_kinase"/>
    <property type="match status" value="1"/>
</dbReference>
<dbReference type="CDD" id="cd05151">
    <property type="entry name" value="ChoK-like"/>
    <property type="match status" value="1"/>
</dbReference>
<dbReference type="PATRIC" id="fig|29422.6.peg.116"/>
<evidence type="ECO:0000313" key="1">
    <source>
        <dbReference type="EMBL" id="KTC86884.1"/>
    </source>
</evidence>
<name>A0A0W0SUD9_9GAMM</name>
<comment type="caution">
    <text evidence="1">The sequence shown here is derived from an EMBL/GenBank/DDBJ whole genome shotgun (WGS) entry which is preliminary data.</text>
</comment>
<sequence length="376" mass="43163">MKESFFGSGKVIPKRVCIYILSLTSLDDLNRFRLVNKTWKDVAEKTKVNMSLMPAIQRVPLLAPYTLAQLGISPMSGGMTNCTFKIKLKKQTKWVLRVPGEGSSAFINRDDEAYNAKQAAELELNVAIDFFDPKDGLQLTRYLENNKPLNKVLAKEPVILQTVATLLKALHRSPLFRNEINIFSRNSKLLEILKKKAPSILPDDVDVIEQMMIKIGQVVSCYKIPLSPCHNDTTLSNFLVSKKSQKEAMNLLDWEYSANNDKLIDLVYFLREFNPSEELTQLFIKSYFGTYSEAIRAWFELYKPVVGWWYAIWSWTQISNNANSCEMSAYKELASISYKDTKECLETEAFKDALSLIESETHHSEFTKTRSFEFSY</sequence>
<dbReference type="PANTHER" id="PTHR22603:SF66">
    <property type="entry name" value="ETHANOLAMINE KINASE"/>
    <property type="match status" value="1"/>
</dbReference>
<dbReference type="Proteomes" id="UP000054742">
    <property type="component" value="Unassembled WGS sequence"/>
</dbReference>
<dbReference type="Gene3D" id="3.30.200.20">
    <property type="entry name" value="Phosphorylase Kinase, domain 1"/>
    <property type="match status" value="1"/>
</dbReference>
<protein>
    <submittedName>
        <fullName evidence="1">Choline kinase</fullName>
    </submittedName>
</protein>
<dbReference type="GO" id="GO:0004305">
    <property type="term" value="F:ethanolamine kinase activity"/>
    <property type="evidence" value="ECO:0007669"/>
    <property type="project" value="TreeGrafter"/>
</dbReference>
<dbReference type="AlphaFoldDB" id="A0A0W0SUD9"/>
<dbReference type="RefSeq" id="WP_058440236.1">
    <property type="nucleotide sequence ID" value="NZ_CAAAHU010000001.1"/>
</dbReference>
<dbReference type="InterPro" id="IPR011009">
    <property type="entry name" value="Kinase-like_dom_sf"/>
</dbReference>
<keyword evidence="2" id="KW-1185">Reference proteome</keyword>
<accession>A0A0W0SUD9</accession>
<keyword evidence="1" id="KW-0808">Transferase</keyword>
<dbReference type="STRING" id="29422.Lbru_0113"/>
<evidence type="ECO:0000313" key="2">
    <source>
        <dbReference type="Proteomes" id="UP000054742"/>
    </source>
</evidence>
<dbReference type="GO" id="GO:0005737">
    <property type="term" value="C:cytoplasm"/>
    <property type="evidence" value="ECO:0007669"/>
    <property type="project" value="TreeGrafter"/>
</dbReference>
<reference evidence="1 2" key="1">
    <citation type="submission" date="2015-11" db="EMBL/GenBank/DDBJ databases">
        <title>Genomic analysis of 38 Legionella species identifies large and diverse effector repertoires.</title>
        <authorList>
            <person name="Burstein D."/>
            <person name="Amaro F."/>
            <person name="Zusman T."/>
            <person name="Lifshitz Z."/>
            <person name="Cohen O."/>
            <person name="Gilbert J.A."/>
            <person name="Pupko T."/>
            <person name="Shuman H.A."/>
            <person name="Segal G."/>
        </authorList>
    </citation>
    <scope>NUCLEOTIDE SEQUENCE [LARGE SCALE GENOMIC DNA]</scope>
    <source>
        <strain evidence="1 2">ATCC 43878</strain>
    </source>
</reference>
<dbReference type="GO" id="GO:0006646">
    <property type="term" value="P:phosphatidylethanolamine biosynthetic process"/>
    <property type="evidence" value="ECO:0007669"/>
    <property type="project" value="TreeGrafter"/>
</dbReference>
<dbReference type="Gene3D" id="3.90.1200.10">
    <property type="match status" value="1"/>
</dbReference>
<organism evidence="1 2">
    <name type="scientific">Legionella brunensis</name>
    <dbReference type="NCBI Taxonomy" id="29422"/>
    <lineage>
        <taxon>Bacteria</taxon>
        <taxon>Pseudomonadati</taxon>
        <taxon>Pseudomonadota</taxon>
        <taxon>Gammaproteobacteria</taxon>
        <taxon>Legionellales</taxon>
        <taxon>Legionellaceae</taxon>
        <taxon>Legionella</taxon>
    </lineage>
</organism>
<dbReference type="PANTHER" id="PTHR22603">
    <property type="entry name" value="CHOLINE/ETHANOALAMINE KINASE"/>
    <property type="match status" value="1"/>
</dbReference>